<dbReference type="EMBL" id="JAEACU010000001">
    <property type="protein sequence ID" value="KAH7546264.1"/>
    <property type="molecule type" value="Genomic_DNA"/>
</dbReference>
<name>A0A978W2T0_ZIZJJ</name>
<accession>A0A978W2T0</accession>
<organism evidence="1 2">
    <name type="scientific">Ziziphus jujuba var. spinosa</name>
    <dbReference type="NCBI Taxonomy" id="714518"/>
    <lineage>
        <taxon>Eukaryota</taxon>
        <taxon>Viridiplantae</taxon>
        <taxon>Streptophyta</taxon>
        <taxon>Embryophyta</taxon>
        <taxon>Tracheophyta</taxon>
        <taxon>Spermatophyta</taxon>
        <taxon>Magnoliopsida</taxon>
        <taxon>eudicotyledons</taxon>
        <taxon>Gunneridae</taxon>
        <taxon>Pentapetalae</taxon>
        <taxon>rosids</taxon>
        <taxon>fabids</taxon>
        <taxon>Rosales</taxon>
        <taxon>Rhamnaceae</taxon>
        <taxon>Paliureae</taxon>
        <taxon>Ziziphus</taxon>
    </lineage>
</organism>
<evidence type="ECO:0000313" key="2">
    <source>
        <dbReference type="Proteomes" id="UP000813462"/>
    </source>
</evidence>
<gene>
    <name evidence="1" type="ORF">FEM48_Zijuj01G0181800</name>
</gene>
<sequence length="165" mass="19183">MRRLAKLVHHQEVENVKIVNFKSEDEQRKIHERNQSLLHIGLELLDSGEQIKRDYEQDETRSPIAHKIFSGAEWTINTSFQCVCNCILQRNCLTKVTEYSKRLIHILHNLDPQDTSSVLKLFIDCRCKGIRESYSRVCHQAFKSCFFPISPTGSRTNTSSSRAYL</sequence>
<reference evidence="1" key="1">
    <citation type="journal article" date="2021" name="Front. Plant Sci.">
        <title>Chromosome-Scale Genome Assembly for Chinese Sour Jujube and Insights Into Its Genome Evolution and Domestication Signature.</title>
        <authorList>
            <person name="Shen L.-Y."/>
            <person name="Luo H."/>
            <person name="Wang X.-L."/>
            <person name="Wang X.-M."/>
            <person name="Qiu X.-J."/>
            <person name="Liu H."/>
            <person name="Zhou S.-S."/>
            <person name="Jia K.-H."/>
            <person name="Nie S."/>
            <person name="Bao Y.-T."/>
            <person name="Zhang R.-G."/>
            <person name="Yun Q.-Z."/>
            <person name="Chai Y.-H."/>
            <person name="Lu J.-Y."/>
            <person name="Li Y."/>
            <person name="Zhao S.-W."/>
            <person name="Mao J.-F."/>
            <person name="Jia S.-G."/>
            <person name="Mao Y.-M."/>
        </authorList>
    </citation>
    <scope>NUCLEOTIDE SEQUENCE</scope>
    <source>
        <strain evidence="1">AT0</strain>
        <tissue evidence="1">Leaf</tissue>
    </source>
</reference>
<protein>
    <submittedName>
        <fullName evidence="1">Uncharacterized protein</fullName>
    </submittedName>
</protein>
<dbReference type="AlphaFoldDB" id="A0A978W2T0"/>
<dbReference type="Proteomes" id="UP000813462">
    <property type="component" value="Unassembled WGS sequence"/>
</dbReference>
<proteinExistence type="predicted"/>
<comment type="caution">
    <text evidence="1">The sequence shown here is derived from an EMBL/GenBank/DDBJ whole genome shotgun (WGS) entry which is preliminary data.</text>
</comment>
<evidence type="ECO:0000313" key="1">
    <source>
        <dbReference type="EMBL" id="KAH7546264.1"/>
    </source>
</evidence>